<evidence type="ECO:0000313" key="2">
    <source>
        <dbReference type="Proteomes" id="UP000264330"/>
    </source>
</evidence>
<comment type="caution">
    <text evidence="1">The sequence shown here is derived from an EMBL/GenBank/DDBJ whole genome shotgun (WGS) entry which is preliminary data.</text>
</comment>
<protein>
    <recommendedName>
        <fullName evidence="3">Phosphopeptide-binding protein</fullName>
    </recommendedName>
</protein>
<dbReference type="AlphaFoldDB" id="A0A3D5IXX2"/>
<name>A0A3D5IXX2_9FLAO</name>
<proteinExistence type="predicted"/>
<gene>
    <name evidence="1" type="ORF">DGQ38_06580</name>
</gene>
<accession>A0A3D5IXX2</accession>
<organism evidence="1 2">
    <name type="scientific">Zunongwangia profunda</name>
    <dbReference type="NCBI Taxonomy" id="398743"/>
    <lineage>
        <taxon>Bacteria</taxon>
        <taxon>Pseudomonadati</taxon>
        <taxon>Bacteroidota</taxon>
        <taxon>Flavobacteriia</taxon>
        <taxon>Flavobacteriales</taxon>
        <taxon>Flavobacteriaceae</taxon>
        <taxon>Zunongwangia</taxon>
    </lineage>
</organism>
<dbReference type="Proteomes" id="UP000264330">
    <property type="component" value="Unassembled WGS sequence"/>
</dbReference>
<dbReference type="EMBL" id="DPMF01000152">
    <property type="protein sequence ID" value="HCV80701.1"/>
    <property type="molecule type" value="Genomic_DNA"/>
</dbReference>
<dbReference type="PROSITE" id="PS51257">
    <property type="entry name" value="PROKAR_LIPOPROTEIN"/>
    <property type="match status" value="1"/>
</dbReference>
<reference evidence="1 2" key="1">
    <citation type="journal article" date="2018" name="Nat. Biotechnol.">
        <title>A standardized bacterial taxonomy based on genome phylogeny substantially revises the tree of life.</title>
        <authorList>
            <person name="Parks D.H."/>
            <person name="Chuvochina M."/>
            <person name="Waite D.W."/>
            <person name="Rinke C."/>
            <person name="Skarshewski A."/>
            <person name="Chaumeil P.A."/>
            <person name="Hugenholtz P."/>
        </authorList>
    </citation>
    <scope>NUCLEOTIDE SEQUENCE [LARGE SCALE GENOMIC DNA]</scope>
    <source>
        <strain evidence="1">UBA9359</strain>
    </source>
</reference>
<evidence type="ECO:0000313" key="1">
    <source>
        <dbReference type="EMBL" id="HCV80701.1"/>
    </source>
</evidence>
<evidence type="ECO:0008006" key="3">
    <source>
        <dbReference type="Google" id="ProtNLM"/>
    </source>
</evidence>
<dbReference type="RefSeq" id="WP_272956841.1">
    <property type="nucleotide sequence ID" value="NZ_CAJXAW010000031.1"/>
</dbReference>
<sequence>MNYKILPLYAAVALLSFSSCKNQDKKASENVQVEETSQGDSISQITIEPLLDSPAFSDAKLSLTAPSGDQFSKNTIDFKFEVENYELGAQTDKNEITKTLANSDKGQHIHFIVDNNPYSAHYEPNFSKDFSEGTHHIVAFLSRSYHESVKNANSFVAKTIEVGNSPQRQSNVDLNKPTLIYSRPKGEYTGKDTENLMLDFFLLNTELSENGNYVKATINGESFEITKWQPYIIKGLPKGEVKIRLQLLDADGKPIEGDYNDVTRNVSLK</sequence>